<gene>
    <name evidence="1" type="ORF">KJ970_07865</name>
</gene>
<dbReference type="EMBL" id="JAHJDP010000038">
    <property type="protein sequence ID" value="MBU2690832.1"/>
    <property type="molecule type" value="Genomic_DNA"/>
</dbReference>
<reference evidence="1" key="1">
    <citation type="submission" date="2021-05" db="EMBL/GenBank/DDBJ databases">
        <title>Energy efficiency and biological interactions define the core microbiome of deep oligotrophic groundwater.</title>
        <authorList>
            <person name="Mehrshad M."/>
            <person name="Lopez-Fernandez M."/>
            <person name="Bell E."/>
            <person name="Bernier-Latmani R."/>
            <person name="Bertilsson S."/>
            <person name="Dopson M."/>
        </authorList>
    </citation>
    <scope>NUCLEOTIDE SEQUENCE</scope>
    <source>
        <strain evidence="1">Modern_marine.mb.64</strain>
    </source>
</reference>
<dbReference type="AlphaFoldDB" id="A0A948W392"/>
<evidence type="ECO:0000313" key="2">
    <source>
        <dbReference type="Proteomes" id="UP000777784"/>
    </source>
</evidence>
<dbReference type="Proteomes" id="UP000777784">
    <property type="component" value="Unassembled WGS sequence"/>
</dbReference>
<name>A0A948W392_UNCEI</name>
<comment type="caution">
    <text evidence="1">The sequence shown here is derived from an EMBL/GenBank/DDBJ whole genome shotgun (WGS) entry which is preliminary data.</text>
</comment>
<sequence length="134" mass="14679">MKAGSDYPMDIVPFTIFTFSSTIVAFGNGGESIHLEEGTEMDFYCCDIYGNEGGDWVELILDSYLLNGNISYDPLFCHPESGNFTLQDCSPCLPNAFPESGCYGFIGACPETGCSCYVPVAPTSWGRIKLMYQD</sequence>
<organism evidence="1 2">
    <name type="scientific">Eiseniibacteriota bacterium</name>
    <dbReference type="NCBI Taxonomy" id="2212470"/>
    <lineage>
        <taxon>Bacteria</taxon>
        <taxon>Candidatus Eiseniibacteriota</taxon>
    </lineage>
</organism>
<proteinExistence type="predicted"/>
<evidence type="ECO:0000313" key="1">
    <source>
        <dbReference type="EMBL" id="MBU2690832.1"/>
    </source>
</evidence>
<accession>A0A948W392</accession>
<protein>
    <submittedName>
        <fullName evidence="1">Uncharacterized protein</fullName>
    </submittedName>
</protein>